<evidence type="ECO:0000313" key="2">
    <source>
        <dbReference type="EMBL" id="KAL1569220.1"/>
    </source>
</evidence>
<dbReference type="AlphaFoldDB" id="A0ABD1IKI4"/>
<dbReference type="Proteomes" id="UP001567538">
    <property type="component" value="Unassembled WGS sequence"/>
</dbReference>
<reference evidence="2 3" key="1">
    <citation type="submission" date="2024-06" db="EMBL/GenBank/DDBJ databases">
        <title>A chromosome level genome sequence of Diviner's sage (Salvia divinorum).</title>
        <authorList>
            <person name="Ford S.A."/>
            <person name="Ro D.-K."/>
            <person name="Ness R.W."/>
            <person name="Phillips M.A."/>
        </authorList>
    </citation>
    <scope>NUCLEOTIDE SEQUENCE [LARGE SCALE GENOMIC DNA]</scope>
    <source>
        <strain evidence="2">SAF-2024a</strain>
        <tissue evidence="2">Leaf</tissue>
    </source>
</reference>
<accession>A0ABD1IKI4</accession>
<sequence length="126" mass="14127">MLFHAGLTRKFWAEAVNTACYLINRGPHTGIDCKTPYEVWSQIPADYSLLRIFGCTVYYHVSEGKLDPRAKKGVFVGYGDGVKGYRIWSPSENRVILSRNVVFDENSMLNSVVKSISAEDSSSVDK</sequence>
<dbReference type="PANTHER" id="PTHR42648">
    <property type="entry name" value="TRANSPOSASE, PUTATIVE-RELATED"/>
    <property type="match status" value="1"/>
</dbReference>
<dbReference type="SUPFAM" id="SSF53098">
    <property type="entry name" value="Ribonuclease H-like"/>
    <property type="match status" value="1"/>
</dbReference>
<dbReference type="EMBL" id="JBEAFC010000001">
    <property type="protein sequence ID" value="KAL1569220.1"/>
    <property type="molecule type" value="Genomic_DNA"/>
</dbReference>
<dbReference type="InterPro" id="IPR036397">
    <property type="entry name" value="RNaseH_sf"/>
</dbReference>
<dbReference type="InterPro" id="IPR012337">
    <property type="entry name" value="RNaseH-like_sf"/>
</dbReference>
<comment type="caution">
    <text evidence="2">The sequence shown here is derived from an EMBL/GenBank/DDBJ whole genome shotgun (WGS) entry which is preliminary data.</text>
</comment>
<dbReference type="InterPro" id="IPR057670">
    <property type="entry name" value="SH3_retrovirus"/>
</dbReference>
<dbReference type="Pfam" id="PF25597">
    <property type="entry name" value="SH3_retrovirus"/>
    <property type="match status" value="1"/>
</dbReference>
<gene>
    <name evidence="2" type="ORF">AAHA92_00726</name>
</gene>
<proteinExistence type="predicted"/>
<organism evidence="2 3">
    <name type="scientific">Salvia divinorum</name>
    <name type="common">Maria pastora</name>
    <name type="synonym">Diviner's sage</name>
    <dbReference type="NCBI Taxonomy" id="28513"/>
    <lineage>
        <taxon>Eukaryota</taxon>
        <taxon>Viridiplantae</taxon>
        <taxon>Streptophyta</taxon>
        <taxon>Embryophyta</taxon>
        <taxon>Tracheophyta</taxon>
        <taxon>Spermatophyta</taxon>
        <taxon>Magnoliopsida</taxon>
        <taxon>eudicotyledons</taxon>
        <taxon>Gunneridae</taxon>
        <taxon>Pentapetalae</taxon>
        <taxon>asterids</taxon>
        <taxon>lamiids</taxon>
        <taxon>Lamiales</taxon>
        <taxon>Lamiaceae</taxon>
        <taxon>Nepetoideae</taxon>
        <taxon>Mentheae</taxon>
        <taxon>Salviinae</taxon>
        <taxon>Salvia</taxon>
        <taxon>Salvia subgen. Calosphace</taxon>
    </lineage>
</organism>
<evidence type="ECO:0000313" key="3">
    <source>
        <dbReference type="Proteomes" id="UP001567538"/>
    </source>
</evidence>
<dbReference type="InterPro" id="IPR039537">
    <property type="entry name" value="Retrotran_Ty1/copia-like"/>
</dbReference>
<dbReference type="Gene3D" id="3.30.420.10">
    <property type="entry name" value="Ribonuclease H-like superfamily/Ribonuclease H"/>
    <property type="match status" value="1"/>
</dbReference>
<dbReference type="PANTHER" id="PTHR42648:SF28">
    <property type="entry name" value="TRANSPOSON-ENCODED PROTEIN WITH RIBONUCLEASE H-LIKE AND RETROVIRUS ZINC FINGER-LIKE DOMAINS"/>
    <property type="match status" value="1"/>
</dbReference>
<name>A0ABD1IKI4_SALDI</name>
<protein>
    <submittedName>
        <fullName evidence="2">Retrovirus-related Pol polyprotein from transposon TNT 1-94</fullName>
    </submittedName>
</protein>
<keyword evidence="3" id="KW-1185">Reference proteome</keyword>
<feature type="domain" description="Retroviral polymerase SH3-like" evidence="1">
    <location>
        <begin position="55"/>
        <end position="112"/>
    </location>
</feature>
<evidence type="ECO:0000259" key="1">
    <source>
        <dbReference type="Pfam" id="PF25597"/>
    </source>
</evidence>